<organism evidence="1">
    <name type="scientific">Anguilla anguilla</name>
    <name type="common">European freshwater eel</name>
    <name type="synonym">Muraena anguilla</name>
    <dbReference type="NCBI Taxonomy" id="7936"/>
    <lineage>
        <taxon>Eukaryota</taxon>
        <taxon>Metazoa</taxon>
        <taxon>Chordata</taxon>
        <taxon>Craniata</taxon>
        <taxon>Vertebrata</taxon>
        <taxon>Euteleostomi</taxon>
        <taxon>Actinopterygii</taxon>
        <taxon>Neopterygii</taxon>
        <taxon>Teleostei</taxon>
        <taxon>Anguilliformes</taxon>
        <taxon>Anguillidae</taxon>
        <taxon>Anguilla</taxon>
    </lineage>
</organism>
<protein>
    <submittedName>
        <fullName evidence="1">Uncharacterized protein</fullName>
    </submittedName>
</protein>
<sequence>MQTQQPHVLLSYELIKKIHRQRARICPVASGTQTCML</sequence>
<accession>A0A0E9T2J0</accession>
<reference evidence="1" key="2">
    <citation type="journal article" date="2015" name="Fish Shellfish Immunol.">
        <title>Early steps in the European eel (Anguilla anguilla)-Vibrio vulnificus interaction in the gills: Role of the RtxA13 toxin.</title>
        <authorList>
            <person name="Callol A."/>
            <person name="Pajuelo D."/>
            <person name="Ebbesson L."/>
            <person name="Teles M."/>
            <person name="MacKenzie S."/>
            <person name="Amaro C."/>
        </authorList>
    </citation>
    <scope>NUCLEOTIDE SEQUENCE</scope>
</reference>
<reference evidence="1" key="1">
    <citation type="submission" date="2014-11" db="EMBL/GenBank/DDBJ databases">
        <authorList>
            <person name="Amaro Gonzalez C."/>
        </authorList>
    </citation>
    <scope>NUCLEOTIDE SEQUENCE</scope>
</reference>
<name>A0A0E9T2J0_ANGAN</name>
<dbReference type="AlphaFoldDB" id="A0A0E9T2J0"/>
<evidence type="ECO:0000313" key="1">
    <source>
        <dbReference type="EMBL" id="JAH47727.1"/>
    </source>
</evidence>
<dbReference type="EMBL" id="GBXM01060850">
    <property type="protein sequence ID" value="JAH47727.1"/>
    <property type="molecule type" value="Transcribed_RNA"/>
</dbReference>
<proteinExistence type="predicted"/>